<dbReference type="InterPro" id="IPR005046">
    <property type="entry name" value="DUF285"/>
</dbReference>
<evidence type="ECO:0000313" key="1">
    <source>
        <dbReference type="EMBL" id="QHT21740.1"/>
    </source>
</evidence>
<dbReference type="NCBIfam" id="TIGR02167">
    <property type="entry name" value="Liste_lipo_26"/>
    <property type="match status" value="1"/>
</dbReference>
<evidence type="ECO:0008006" key="2">
    <source>
        <dbReference type="Google" id="ProtNLM"/>
    </source>
</evidence>
<proteinExistence type="predicted"/>
<dbReference type="InterPro" id="IPR011889">
    <property type="entry name" value="Liste_lipo_26"/>
</dbReference>
<name>A0A6C0DZF6_9ZZZZ</name>
<accession>A0A6C0DZF6</accession>
<organism evidence="1">
    <name type="scientific">viral metagenome</name>
    <dbReference type="NCBI Taxonomy" id="1070528"/>
    <lineage>
        <taxon>unclassified sequences</taxon>
        <taxon>metagenomes</taxon>
        <taxon>organismal metagenomes</taxon>
    </lineage>
</organism>
<protein>
    <recommendedName>
        <fullName evidence="2">BspA family leucine-rich repeat surface protein</fullName>
    </recommendedName>
</protein>
<reference evidence="1" key="1">
    <citation type="journal article" date="2020" name="Nature">
        <title>Giant virus diversity and host interactions through global metagenomics.</title>
        <authorList>
            <person name="Schulz F."/>
            <person name="Roux S."/>
            <person name="Paez-Espino D."/>
            <person name="Jungbluth S."/>
            <person name="Walsh D.A."/>
            <person name="Denef V.J."/>
            <person name="McMahon K.D."/>
            <person name="Konstantinidis K.T."/>
            <person name="Eloe-Fadrosh E.A."/>
            <person name="Kyrpides N.C."/>
            <person name="Woyke T."/>
        </authorList>
    </citation>
    <scope>NUCLEOTIDE SEQUENCE</scope>
    <source>
        <strain evidence="1">GVMAG-M-3300023179-103</strain>
    </source>
</reference>
<dbReference type="AlphaFoldDB" id="A0A6C0DZF6"/>
<dbReference type="EMBL" id="MN739696">
    <property type="protein sequence ID" value="QHT21740.1"/>
    <property type="molecule type" value="Genomic_DNA"/>
</dbReference>
<sequence>MEEFKEELSNLLVEKHLFVFMYELCDLAPMIIDIDITNNGTNNYIKMPINFSGDVIIDYGDEIVKINNIEHTYKEAKTYQIKIYGEIDAFDCNAHYDNPKLRINQKGLGYITKILQYGESKMKKLNFYGCSNLVDIPDKLPITVTDISWLFFSCQNINKDLSKFITTQVTDMSFAFAYSSFNNSLASFDTSNVKYFDCMFLKALKFNQSLEHFSFENCYSSTNFITDAIQLEKQNSESCNF</sequence>
<dbReference type="Pfam" id="PF03382">
    <property type="entry name" value="DUF285"/>
    <property type="match status" value="1"/>
</dbReference>